<name>C1N4Z9_MICPC</name>
<feature type="region of interest" description="Disordered" evidence="1">
    <location>
        <begin position="129"/>
        <end position="386"/>
    </location>
</feature>
<feature type="compositionally biased region" description="Gly residues" evidence="1">
    <location>
        <begin position="228"/>
        <end position="242"/>
    </location>
</feature>
<dbReference type="AlphaFoldDB" id="C1N4Z9"/>
<proteinExistence type="predicted"/>
<evidence type="ECO:0000313" key="4">
    <source>
        <dbReference type="Proteomes" id="UP000001876"/>
    </source>
</evidence>
<dbReference type="EMBL" id="GG663747">
    <property type="protein sequence ID" value="EEH52820.1"/>
    <property type="molecule type" value="Genomic_DNA"/>
</dbReference>
<dbReference type="GeneID" id="9688524"/>
<feature type="compositionally biased region" description="Polar residues" evidence="1">
    <location>
        <begin position="276"/>
        <end position="285"/>
    </location>
</feature>
<keyword evidence="4" id="KW-1185">Reference proteome</keyword>
<feature type="compositionally biased region" description="Low complexity" evidence="1">
    <location>
        <begin position="243"/>
        <end position="253"/>
    </location>
</feature>
<feature type="region of interest" description="Disordered" evidence="1">
    <location>
        <begin position="607"/>
        <end position="669"/>
    </location>
</feature>
<feature type="domain" description="PPM-type phosphatase" evidence="2">
    <location>
        <begin position="384"/>
        <end position="810"/>
    </location>
</feature>
<dbReference type="OrthoDB" id="10264738at2759"/>
<dbReference type="CDD" id="cd00143">
    <property type="entry name" value="PP2Cc"/>
    <property type="match status" value="1"/>
</dbReference>
<evidence type="ECO:0000313" key="3">
    <source>
        <dbReference type="EMBL" id="EEH52820.1"/>
    </source>
</evidence>
<dbReference type="InterPro" id="IPR001932">
    <property type="entry name" value="PPM-type_phosphatase-like_dom"/>
</dbReference>
<feature type="compositionally biased region" description="Low complexity" evidence="1">
    <location>
        <begin position="183"/>
        <end position="199"/>
    </location>
</feature>
<dbReference type="SUPFAM" id="SSF81606">
    <property type="entry name" value="PP2C-like"/>
    <property type="match status" value="1"/>
</dbReference>
<dbReference type="STRING" id="564608.C1N4Z9"/>
<feature type="compositionally biased region" description="Low complexity" evidence="1">
    <location>
        <begin position="58"/>
        <end position="69"/>
    </location>
</feature>
<dbReference type="KEGG" id="mpp:MICPUCDRAFT_52739"/>
<dbReference type="InterPro" id="IPR036457">
    <property type="entry name" value="PPM-type-like_dom_sf"/>
</dbReference>
<feature type="compositionally biased region" description="Low complexity" evidence="1">
    <location>
        <begin position="355"/>
        <end position="368"/>
    </location>
</feature>
<feature type="compositionally biased region" description="Polar residues" evidence="1">
    <location>
        <begin position="638"/>
        <end position="649"/>
    </location>
</feature>
<dbReference type="Gene3D" id="3.60.40.10">
    <property type="entry name" value="PPM-type phosphatase domain"/>
    <property type="match status" value="1"/>
</dbReference>
<dbReference type="Proteomes" id="UP000001876">
    <property type="component" value="Unassembled WGS sequence"/>
</dbReference>
<evidence type="ECO:0000259" key="2">
    <source>
        <dbReference type="PROSITE" id="PS51746"/>
    </source>
</evidence>
<evidence type="ECO:0000256" key="1">
    <source>
        <dbReference type="SAM" id="MobiDB-lite"/>
    </source>
</evidence>
<dbReference type="Pfam" id="PF00481">
    <property type="entry name" value="PP2C"/>
    <property type="match status" value="2"/>
</dbReference>
<feature type="region of interest" description="Disordered" evidence="1">
    <location>
        <begin position="1"/>
        <end position="71"/>
    </location>
</feature>
<dbReference type="InterPro" id="IPR015655">
    <property type="entry name" value="PP2C"/>
</dbReference>
<organism evidence="4">
    <name type="scientific">Micromonas pusilla (strain CCMP1545)</name>
    <name type="common">Picoplanktonic green alga</name>
    <dbReference type="NCBI Taxonomy" id="564608"/>
    <lineage>
        <taxon>Eukaryota</taxon>
        <taxon>Viridiplantae</taxon>
        <taxon>Chlorophyta</taxon>
        <taxon>Mamiellophyceae</taxon>
        <taxon>Mamiellales</taxon>
        <taxon>Mamiellaceae</taxon>
        <taxon>Micromonas</taxon>
    </lineage>
</organism>
<accession>C1N4Z9</accession>
<feature type="compositionally biased region" description="Low complexity" evidence="1">
    <location>
        <begin position="1"/>
        <end position="13"/>
    </location>
</feature>
<dbReference type="GO" id="GO:0004722">
    <property type="term" value="F:protein serine/threonine phosphatase activity"/>
    <property type="evidence" value="ECO:0007669"/>
    <property type="project" value="InterPro"/>
</dbReference>
<dbReference type="eggNOG" id="KOG0698">
    <property type="taxonomic scope" value="Eukaryota"/>
</dbReference>
<protein>
    <submittedName>
        <fullName evidence="3">Predicted protein</fullName>
    </submittedName>
</protein>
<reference evidence="3 4" key="1">
    <citation type="journal article" date="2009" name="Science">
        <title>Green evolution and dynamic adaptations revealed by genomes of the marine picoeukaryotes Micromonas.</title>
        <authorList>
            <person name="Worden A.Z."/>
            <person name="Lee J.H."/>
            <person name="Mock T."/>
            <person name="Rouze P."/>
            <person name="Simmons M.P."/>
            <person name="Aerts A.L."/>
            <person name="Allen A.E."/>
            <person name="Cuvelier M.L."/>
            <person name="Derelle E."/>
            <person name="Everett M.V."/>
            <person name="Foulon E."/>
            <person name="Grimwood J."/>
            <person name="Gundlach H."/>
            <person name="Henrissat B."/>
            <person name="Napoli C."/>
            <person name="McDonald S.M."/>
            <person name="Parker M.S."/>
            <person name="Rombauts S."/>
            <person name="Salamov A."/>
            <person name="Von Dassow P."/>
            <person name="Badger J.H."/>
            <person name="Coutinho P.M."/>
            <person name="Demir E."/>
            <person name="Dubchak I."/>
            <person name="Gentemann C."/>
            <person name="Eikrem W."/>
            <person name="Gready J.E."/>
            <person name="John U."/>
            <person name="Lanier W."/>
            <person name="Lindquist E.A."/>
            <person name="Lucas S."/>
            <person name="Mayer K.F."/>
            <person name="Moreau H."/>
            <person name="Not F."/>
            <person name="Otillar R."/>
            <person name="Panaud O."/>
            <person name="Pangilinan J."/>
            <person name="Paulsen I."/>
            <person name="Piegu B."/>
            <person name="Poliakov A."/>
            <person name="Robbens S."/>
            <person name="Schmutz J."/>
            <person name="Toulza E."/>
            <person name="Wyss T."/>
            <person name="Zelensky A."/>
            <person name="Zhou K."/>
            <person name="Armbrust E.V."/>
            <person name="Bhattacharya D."/>
            <person name="Goodenough U.W."/>
            <person name="Van de Peer Y."/>
            <person name="Grigoriev I.V."/>
        </authorList>
    </citation>
    <scope>NUCLEOTIDE SEQUENCE [LARGE SCALE GENOMIC DNA]</scope>
    <source>
        <strain evidence="3 4">CCMP1545</strain>
    </source>
</reference>
<dbReference type="PROSITE" id="PS51746">
    <property type="entry name" value="PPM_2"/>
    <property type="match status" value="1"/>
</dbReference>
<gene>
    <name evidence="3" type="ORF">MICPUCDRAFT_52739</name>
</gene>
<dbReference type="PANTHER" id="PTHR47992">
    <property type="entry name" value="PROTEIN PHOSPHATASE"/>
    <property type="match status" value="1"/>
</dbReference>
<dbReference type="RefSeq" id="XP_003062881.1">
    <property type="nucleotide sequence ID" value="XM_003062835.1"/>
</dbReference>
<dbReference type="SMART" id="SM00332">
    <property type="entry name" value="PP2Cc"/>
    <property type="match status" value="1"/>
</dbReference>
<sequence>MLSRTTGRTSTSSNSAYGQFYNGGVTLPRDAGVDDRGGGGGTYASRSDARVGADVANGASRASRASSLGAHRERGELRNVVVADDLSRGTNLGARGAMSRDGRTLVGAGLGGGVGGSPRAHPERIHAVLGAGGGRRSRGGLDPRDPSDPSSANGWSKGFHGTTPRTLDPSQGGPQSGGGGGLSSSSSRSNAAAAGKSSAKPTNTTSGTGKPLIVASHPGAVSAAGAKGLNGGRLSGGPGGGPNANATTTNNPLRKSFDAGVTMTGPKGAQIERPSTYASGVNHGTTRAAGYLPQSHQSKKTAKTHEGGALQRGPPPKAKFPSGDASAASRSPGFGSMTIPRAGAHVPVPTFRGDAASASPLSPLSPSAREGVSTRRNGGATRIPFGAHSMAGGTNGFSKENQDDHFVLGTGGGVSGDRDFIAAVLDGHGVDGRKVSHFVRARLRSELEPRAGVATAAGKAKARAAAARVSASSGAVGDAYAAAAAVGVGASSPDNSSLPPTRFNSGADVERAAETSKRLTEAFRAAQAALVKNNGINSAESGSTAVTCARDGDVLTVANVGDSRCVLAREAQPPLTYATDPLGAAKKTPLVAVDLSSGASHTLVPIRPRSRGERRSSRTFLPGGASLRPGSLAFNPDAHTSTPFNSASDAFQLHPADHKPNRPDEEARVTRANGVVEPARSPLGGFVGPHRVWKKHPRTGGLAVSRAFGDTALSGAGVIAEPELFTERVTRRDKFVVLASDGVWDHVDSQEAVELAGACFESGAAAAAGAGHGGAAQRAADAIVARACERWKRAMNGGYRDDITCVVVPLLGWE</sequence>
<feature type="compositionally biased region" description="Basic and acidic residues" evidence="1">
    <location>
        <begin position="655"/>
        <end position="669"/>
    </location>
</feature>